<feature type="compositionally biased region" description="Basic and acidic residues" evidence="1">
    <location>
        <begin position="110"/>
        <end position="124"/>
    </location>
</feature>
<organism evidence="2 3">
    <name type="scientific">Scytonema hofmannii PCC 7110</name>
    <dbReference type="NCBI Taxonomy" id="128403"/>
    <lineage>
        <taxon>Bacteria</taxon>
        <taxon>Bacillati</taxon>
        <taxon>Cyanobacteriota</taxon>
        <taxon>Cyanophyceae</taxon>
        <taxon>Nostocales</taxon>
        <taxon>Scytonemataceae</taxon>
        <taxon>Scytonema</taxon>
    </lineage>
</organism>
<evidence type="ECO:0000313" key="2">
    <source>
        <dbReference type="EMBL" id="KYC42358.1"/>
    </source>
</evidence>
<reference evidence="2 3" key="1">
    <citation type="journal article" date="2013" name="Genome Biol. Evol.">
        <title>Genomes of Stigonematalean cyanobacteria (subsection V) and the evolution of oxygenic photosynthesis from prokaryotes to plastids.</title>
        <authorList>
            <person name="Dagan T."/>
            <person name="Roettger M."/>
            <person name="Stucken K."/>
            <person name="Landan G."/>
            <person name="Koch R."/>
            <person name="Major P."/>
            <person name="Gould S.B."/>
            <person name="Goremykin V.V."/>
            <person name="Rippka R."/>
            <person name="Tandeau de Marsac N."/>
            <person name="Gugger M."/>
            <person name="Lockhart P.J."/>
            <person name="Allen J.F."/>
            <person name="Brune I."/>
            <person name="Maus I."/>
            <person name="Puhler A."/>
            <person name="Martin W.F."/>
        </authorList>
    </citation>
    <scope>NUCLEOTIDE SEQUENCE [LARGE SCALE GENOMIC DNA]</scope>
    <source>
        <strain evidence="2 3">PCC 7110</strain>
    </source>
</reference>
<dbReference type="Proteomes" id="UP000076925">
    <property type="component" value="Unassembled WGS sequence"/>
</dbReference>
<feature type="region of interest" description="Disordered" evidence="1">
    <location>
        <begin position="91"/>
        <end position="233"/>
    </location>
</feature>
<feature type="compositionally biased region" description="Polar residues" evidence="1">
    <location>
        <begin position="186"/>
        <end position="198"/>
    </location>
</feature>
<accession>A0A139XCD3</accession>
<comment type="caution">
    <text evidence="2">The sequence shown here is derived from an EMBL/GenBank/DDBJ whole genome shotgun (WGS) entry which is preliminary data.</text>
</comment>
<proteinExistence type="predicted"/>
<name>A0A139XCD3_9CYAN</name>
<gene>
    <name evidence="2" type="ORF">WA1_20530</name>
</gene>
<evidence type="ECO:0000256" key="1">
    <source>
        <dbReference type="SAM" id="MobiDB-lite"/>
    </source>
</evidence>
<sequence>MATENSRIVTYLPPELAERLKQFCDEKQTKTSEAIKQILSEFFGKPPSSSTSTKDSEPQIAGLEERLSILDNITQRISALESSFARLQEMNVPPSVPAQDIPPVLVESAPESHPEASKTSDETPKVQSQKKSKNGAVPKTSKTSDETPKVQSQKKSKNGAVPKTSKTSEETPKAQSRKQSKDESVPETSKTSSETPKAQSRKQSKDESALETSETSDVTPVESSKESTASQTCTVNELAKRLSVTKTTISRNKDREHFRSWSQGHDPEGVAWEFHPEEMLFYSLKE</sequence>
<feature type="region of interest" description="Disordered" evidence="1">
    <location>
        <begin position="42"/>
        <end position="63"/>
    </location>
</feature>
<protein>
    <submittedName>
        <fullName evidence="2">Uncharacterized protein</fullName>
    </submittedName>
</protein>
<dbReference type="OrthoDB" id="490216at2"/>
<keyword evidence="3" id="KW-1185">Reference proteome</keyword>
<evidence type="ECO:0000313" key="3">
    <source>
        <dbReference type="Proteomes" id="UP000076925"/>
    </source>
</evidence>
<dbReference type="EMBL" id="ANNX02000020">
    <property type="protein sequence ID" value="KYC42358.1"/>
    <property type="molecule type" value="Genomic_DNA"/>
</dbReference>
<dbReference type="AlphaFoldDB" id="A0A139XCD3"/>
<feature type="compositionally biased region" description="Polar residues" evidence="1">
    <location>
        <begin position="210"/>
        <end position="233"/>
    </location>
</feature>
<dbReference type="RefSeq" id="WP_066612935.1">
    <property type="nucleotide sequence ID" value="NZ_KQ976354.1"/>
</dbReference>